<evidence type="ECO:0000256" key="4">
    <source>
        <dbReference type="ARBA" id="ARBA00022475"/>
    </source>
</evidence>
<dbReference type="Proteomes" id="UP000242561">
    <property type="component" value="Chromosome"/>
</dbReference>
<feature type="transmembrane region" description="Helical" evidence="15">
    <location>
        <begin position="125"/>
        <end position="142"/>
    </location>
</feature>
<protein>
    <submittedName>
        <fullName evidence="18">Nitrogen fixation protein FixI</fullName>
    </submittedName>
</protein>
<dbReference type="NCBIfam" id="TIGR01525">
    <property type="entry name" value="ATPase-IB_hvy"/>
    <property type="match status" value="1"/>
</dbReference>
<dbReference type="NCBIfam" id="TIGR01494">
    <property type="entry name" value="ATPase_P-type"/>
    <property type="match status" value="1"/>
</dbReference>
<keyword evidence="19" id="KW-1185">Reference proteome</keyword>
<feature type="transmembrane region" description="Helical" evidence="15">
    <location>
        <begin position="342"/>
        <end position="363"/>
    </location>
</feature>
<dbReference type="AlphaFoldDB" id="A0A1L3JEF9"/>
<comment type="subcellular location">
    <subcellularLocation>
        <location evidence="1">Cell membrane</location>
        <topology evidence="1">Multi-pass membrane protein</topology>
    </subcellularLocation>
</comment>
<evidence type="ECO:0000256" key="14">
    <source>
        <dbReference type="ARBA" id="ARBA00023136"/>
    </source>
</evidence>
<dbReference type="GO" id="GO:0005886">
    <property type="term" value="C:plasma membrane"/>
    <property type="evidence" value="ECO:0007669"/>
    <property type="project" value="UniProtKB-SubCell"/>
</dbReference>
<accession>A0A1L3JEF9</accession>
<proteinExistence type="inferred from homology"/>
<dbReference type="OrthoDB" id="9813266at2"/>
<evidence type="ECO:0000256" key="3">
    <source>
        <dbReference type="ARBA" id="ARBA00022448"/>
    </source>
</evidence>
<dbReference type="GO" id="GO:0043682">
    <property type="term" value="F:P-type divalent copper transporter activity"/>
    <property type="evidence" value="ECO:0007669"/>
    <property type="project" value="TreeGrafter"/>
</dbReference>
<keyword evidence="6 15" id="KW-0812">Transmembrane</keyword>
<dbReference type="NCBIfam" id="TIGR01511">
    <property type="entry name" value="ATPase-IB1_Cu"/>
    <property type="match status" value="1"/>
</dbReference>
<dbReference type="InterPro" id="IPR059000">
    <property type="entry name" value="ATPase_P-type_domA"/>
</dbReference>
<evidence type="ECO:0000256" key="15">
    <source>
        <dbReference type="RuleBase" id="RU362081"/>
    </source>
</evidence>
<dbReference type="CDD" id="cd00371">
    <property type="entry name" value="HMA"/>
    <property type="match status" value="1"/>
</dbReference>
<keyword evidence="7 15" id="KW-0479">Metal-binding</keyword>
<evidence type="ECO:0000313" key="18">
    <source>
        <dbReference type="EMBL" id="APG63506.1"/>
    </source>
</evidence>
<evidence type="ECO:0000313" key="19">
    <source>
        <dbReference type="Proteomes" id="UP000242561"/>
    </source>
</evidence>
<evidence type="ECO:0000256" key="9">
    <source>
        <dbReference type="ARBA" id="ARBA00022840"/>
    </source>
</evidence>
<feature type="transmembrane region" description="Helical" evidence="15">
    <location>
        <begin position="162"/>
        <end position="180"/>
    </location>
</feature>
<organism evidence="18 19">
    <name type="scientific">Sphingorhabdus lutea</name>
    <dbReference type="NCBI Taxonomy" id="1913578"/>
    <lineage>
        <taxon>Bacteria</taxon>
        <taxon>Pseudomonadati</taxon>
        <taxon>Pseudomonadota</taxon>
        <taxon>Alphaproteobacteria</taxon>
        <taxon>Sphingomonadales</taxon>
        <taxon>Sphingomonadaceae</taxon>
        <taxon>Sphingorhabdus</taxon>
    </lineage>
</organism>
<dbReference type="Pfam" id="PF00403">
    <property type="entry name" value="HMA"/>
    <property type="match status" value="1"/>
</dbReference>
<feature type="domain" description="P-type ATPase A" evidence="16">
    <location>
        <begin position="229"/>
        <end position="322"/>
    </location>
</feature>
<dbReference type="SUPFAM" id="SSF81665">
    <property type="entry name" value="Calcium ATPase, transmembrane domain M"/>
    <property type="match status" value="1"/>
</dbReference>
<dbReference type="InterPro" id="IPR008250">
    <property type="entry name" value="ATPase_P-typ_transduc_dom_A_sf"/>
</dbReference>
<keyword evidence="5" id="KW-0597">Phosphoprotein</keyword>
<feature type="domain" description="HMA" evidence="17">
    <location>
        <begin position="15"/>
        <end position="73"/>
    </location>
</feature>
<evidence type="ECO:0000259" key="17">
    <source>
        <dbReference type="Pfam" id="PF00403"/>
    </source>
</evidence>
<keyword evidence="14 15" id="KW-0472">Membrane</keyword>
<evidence type="ECO:0000256" key="6">
    <source>
        <dbReference type="ARBA" id="ARBA00022692"/>
    </source>
</evidence>
<reference evidence="18 19" key="1">
    <citation type="submission" date="2016-11" db="EMBL/GenBank/DDBJ databases">
        <title>Sphingorhabdus sp. LPB0140, isolated from marine environment.</title>
        <authorList>
            <person name="Kim E."/>
            <person name="Yi H."/>
        </authorList>
    </citation>
    <scope>NUCLEOTIDE SEQUENCE [LARGE SCALE GENOMIC DNA]</scope>
    <source>
        <strain evidence="18 19">LPB0140</strain>
    </source>
</reference>
<gene>
    <name evidence="18" type="ORF">LPB140_02700</name>
</gene>
<dbReference type="Pfam" id="PF00702">
    <property type="entry name" value="Hydrolase"/>
    <property type="match status" value="1"/>
</dbReference>
<dbReference type="SUPFAM" id="SSF56784">
    <property type="entry name" value="HAD-like"/>
    <property type="match status" value="1"/>
</dbReference>
<dbReference type="Gene3D" id="1.20.1110.10">
    <property type="entry name" value="Calcium-transporting ATPase, transmembrane domain"/>
    <property type="match status" value="1"/>
</dbReference>
<dbReference type="PRINTS" id="PR00943">
    <property type="entry name" value="CUATPASE"/>
</dbReference>
<evidence type="ECO:0000256" key="2">
    <source>
        <dbReference type="ARBA" id="ARBA00006024"/>
    </source>
</evidence>
<feature type="transmembrane region" description="Helical" evidence="15">
    <location>
        <begin position="52"/>
        <end position="73"/>
    </location>
</feature>
<dbReference type="InterPro" id="IPR006121">
    <property type="entry name" value="HMA_dom"/>
</dbReference>
<dbReference type="InterPro" id="IPR023299">
    <property type="entry name" value="ATPase_P-typ_cyto_dom_N"/>
</dbReference>
<dbReference type="InterPro" id="IPR001757">
    <property type="entry name" value="P_typ_ATPase"/>
</dbReference>
<dbReference type="NCBIfam" id="TIGR01512">
    <property type="entry name" value="ATPase-IB2_Cd"/>
    <property type="match status" value="1"/>
</dbReference>
<keyword evidence="12 15" id="KW-1133">Transmembrane helix</keyword>
<evidence type="ECO:0000256" key="12">
    <source>
        <dbReference type="ARBA" id="ARBA00022989"/>
    </source>
</evidence>
<keyword evidence="11" id="KW-1278">Translocase</keyword>
<dbReference type="Gene3D" id="3.40.1110.10">
    <property type="entry name" value="Calcium-transporting ATPase, cytoplasmic domain N"/>
    <property type="match status" value="1"/>
</dbReference>
<dbReference type="InterPro" id="IPR036412">
    <property type="entry name" value="HAD-like_sf"/>
</dbReference>
<dbReference type="SUPFAM" id="SSF55008">
    <property type="entry name" value="HMA, heavy metal-associated domain"/>
    <property type="match status" value="1"/>
</dbReference>
<feature type="transmembrane region" description="Helical" evidence="15">
    <location>
        <begin position="186"/>
        <end position="204"/>
    </location>
</feature>
<evidence type="ECO:0000256" key="11">
    <source>
        <dbReference type="ARBA" id="ARBA00022967"/>
    </source>
</evidence>
<keyword evidence="8 15" id="KW-0547">Nucleotide-binding</keyword>
<dbReference type="PANTHER" id="PTHR43520">
    <property type="entry name" value="ATP7, ISOFORM B"/>
    <property type="match status" value="1"/>
</dbReference>
<evidence type="ECO:0000256" key="1">
    <source>
        <dbReference type="ARBA" id="ARBA00004651"/>
    </source>
</evidence>
<dbReference type="GO" id="GO:0055070">
    <property type="term" value="P:copper ion homeostasis"/>
    <property type="evidence" value="ECO:0007669"/>
    <property type="project" value="TreeGrafter"/>
</dbReference>
<evidence type="ECO:0000256" key="13">
    <source>
        <dbReference type="ARBA" id="ARBA00023065"/>
    </source>
</evidence>
<sequence length="714" mass="75913">MAKNLDPQPAIESNFAVPDIRCAGCISKLENGLILSPQIISARVNFTTKQVVVHHIAGANMADIIAAFALLGFEAHQIEKNSIDNIQNDSKSLLMAMGVAGFAMMNIMLLSVSIWSGAEGSTRDMFHWLSAAIALPTIAYSGRPFFTSAWRALRHGGTNMDVPISIGVILASGLSLYETATHGPHAYFDGAVMLLFFLLTGRWLDSVMRDRARSGVTSLLKNMGNGAMVIDEKGHSHFVDSTALLPHMVMIIAAGERLPADGVIIYGKTQLDLSLLTGESQPCPANVNDKVLAGTLNIGSPIHVRITEIGAFTAIADIARLMGEAAQSKSRYVRIADRAAKLYAPAVHLLALLAFAGWMIMGAGVHQSLLIAVAVLIITCPCALGLAVPAAQIVTAGALMRSGILVKDGSALERLAEIDMAIFDKTGTLTMGRPEPVNLHDATDLQCALMLSLAQHSRHPLSKALTHALQQMNISPAIIEDIDEDAGMGIGAKWQDIDIFLGRHFNDEASNSPVNNDEETLSTNLFMDGKSVFTIFFTDNLRGDAKDVVHDLKLMNIPASIMSGDKAKAVAPITKLLGMTAQTAMLPQDKLAAIKRFEQAGHHVLMIGDGLNDGPALAAGHASMAPGSASDAGKNAADFIFMGDNLRPIIQAINAARKTKSIVRQNFQLAIGYNIFAVPLAIFGYVTPLIAALAMSGSSLIVVANALRLRGAAK</sequence>
<dbReference type="InterPro" id="IPR036163">
    <property type="entry name" value="HMA_dom_sf"/>
</dbReference>
<feature type="transmembrane region" description="Helical" evidence="15">
    <location>
        <begin position="93"/>
        <end position="113"/>
    </location>
</feature>
<keyword evidence="3" id="KW-0813">Transport</keyword>
<dbReference type="InterPro" id="IPR023298">
    <property type="entry name" value="ATPase_P-typ_TM_dom_sf"/>
</dbReference>
<dbReference type="InterPro" id="IPR023214">
    <property type="entry name" value="HAD_sf"/>
</dbReference>
<dbReference type="Pfam" id="PF00122">
    <property type="entry name" value="E1-E2_ATPase"/>
    <property type="match status" value="1"/>
</dbReference>
<evidence type="ECO:0000256" key="10">
    <source>
        <dbReference type="ARBA" id="ARBA00022842"/>
    </source>
</evidence>
<dbReference type="InterPro" id="IPR027256">
    <property type="entry name" value="P-typ_ATPase_IB"/>
</dbReference>
<dbReference type="Gene3D" id="2.70.150.10">
    <property type="entry name" value="Calcium-transporting ATPase, cytoplasmic transduction domain A"/>
    <property type="match status" value="1"/>
</dbReference>
<dbReference type="STRING" id="1913578.LPB140_02700"/>
<dbReference type="PROSITE" id="PS01047">
    <property type="entry name" value="HMA_1"/>
    <property type="match status" value="1"/>
</dbReference>
<dbReference type="PRINTS" id="PR00119">
    <property type="entry name" value="CATATPASE"/>
</dbReference>
<keyword evidence="13" id="KW-0406">Ion transport</keyword>
<comment type="similarity">
    <text evidence="2 15">Belongs to the cation transport ATPase (P-type) (TC 3.A.3) family. Type IB subfamily.</text>
</comment>
<dbReference type="Gene3D" id="3.40.50.1000">
    <property type="entry name" value="HAD superfamily/HAD-like"/>
    <property type="match status" value="1"/>
</dbReference>
<dbReference type="InterPro" id="IPR018303">
    <property type="entry name" value="ATPase_P-typ_P_site"/>
</dbReference>
<dbReference type="Gene3D" id="3.30.70.100">
    <property type="match status" value="1"/>
</dbReference>
<keyword evidence="9 15" id="KW-0067">ATP-binding</keyword>
<dbReference type="EMBL" id="CP018154">
    <property type="protein sequence ID" value="APG63506.1"/>
    <property type="molecule type" value="Genomic_DNA"/>
</dbReference>
<evidence type="ECO:0000256" key="8">
    <source>
        <dbReference type="ARBA" id="ARBA00022741"/>
    </source>
</evidence>
<dbReference type="GO" id="GO:0005524">
    <property type="term" value="F:ATP binding"/>
    <property type="evidence" value="ECO:0007669"/>
    <property type="project" value="UniProtKB-UniRule"/>
</dbReference>
<feature type="transmembrane region" description="Helical" evidence="15">
    <location>
        <begin position="667"/>
        <end position="683"/>
    </location>
</feature>
<dbReference type="GO" id="GO:0005507">
    <property type="term" value="F:copper ion binding"/>
    <property type="evidence" value="ECO:0007669"/>
    <property type="project" value="TreeGrafter"/>
</dbReference>
<evidence type="ECO:0000256" key="7">
    <source>
        <dbReference type="ARBA" id="ARBA00022723"/>
    </source>
</evidence>
<dbReference type="KEGG" id="sphl:LPB140_02700"/>
<evidence type="ECO:0000259" key="16">
    <source>
        <dbReference type="Pfam" id="PF00122"/>
    </source>
</evidence>
<dbReference type="SUPFAM" id="SSF81653">
    <property type="entry name" value="Calcium ATPase, transduction domain A"/>
    <property type="match status" value="1"/>
</dbReference>
<dbReference type="PANTHER" id="PTHR43520:SF5">
    <property type="entry name" value="CATION-TRANSPORTING P-TYPE ATPASE-RELATED"/>
    <property type="match status" value="1"/>
</dbReference>
<dbReference type="GO" id="GO:0016887">
    <property type="term" value="F:ATP hydrolysis activity"/>
    <property type="evidence" value="ECO:0007669"/>
    <property type="project" value="InterPro"/>
</dbReference>
<dbReference type="InterPro" id="IPR017969">
    <property type="entry name" value="Heavy-metal-associated_CS"/>
</dbReference>
<dbReference type="PROSITE" id="PS00154">
    <property type="entry name" value="ATPASE_E1_E2"/>
    <property type="match status" value="1"/>
</dbReference>
<keyword evidence="4 15" id="KW-1003">Cell membrane</keyword>
<name>A0A1L3JEF9_9SPHN</name>
<feature type="transmembrane region" description="Helical" evidence="15">
    <location>
        <begin position="369"/>
        <end position="391"/>
    </location>
</feature>
<evidence type="ECO:0000256" key="5">
    <source>
        <dbReference type="ARBA" id="ARBA00022553"/>
    </source>
</evidence>
<keyword evidence="10" id="KW-0460">Magnesium</keyword>